<dbReference type="EMBL" id="JAVXUP010000477">
    <property type="protein sequence ID" value="KAK3026976.1"/>
    <property type="molecule type" value="Genomic_DNA"/>
</dbReference>
<dbReference type="PANTHER" id="PTHR47543">
    <property type="entry name" value="OS08G0169600 PROTEIN"/>
    <property type="match status" value="1"/>
</dbReference>
<feature type="non-terminal residue" evidence="1">
    <location>
        <position position="99"/>
    </location>
</feature>
<dbReference type="Gene3D" id="6.10.250.3180">
    <property type="match status" value="1"/>
</dbReference>
<keyword evidence="2" id="KW-1185">Reference proteome</keyword>
<evidence type="ECO:0000313" key="1">
    <source>
        <dbReference type="EMBL" id="KAK3026976.1"/>
    </source>
</evidence>
<name>A0AA88WFM8_9ASTE</name>
<dbReference type="Proteomes" id="UP001188597">
    <property type="component" value="Unassembled WGS sequence"/>
</dbReference>
<accession>A0AA88WFM8</accession>
<dbReference type="GO" id="GO:0070449">
    <property type="term" value="C:elongin complex"/>
    <property type="evidence" value="ECO:0007669"/>
    <property type="project" value="InterPro"/>
</dbReference>
<dbReference type="InterPro" id="IPR010684">
    <property type="entry name" value="RNA_pol_II_trans_fac_SIII_A"/>
</dbReference>
<organism evidence="1 2">
    <name type="scientific">Escallonia herrerae</name>
    <dbReference type="NCBI Taxonomy" id="1293975"/>
    <lineage>
        <taxon>Eukaryota</taxon>
        <taxon>Viridiplantae</taxon>
        <taxon>Streptophyta</taxon>
        <taxon>Embryophyta</taxon>
        <taxon>Tracheophyta</taxon>
        <taxon>Spermatophyta</taxon>
        <taxon>Magnoliopsida</taxon>
        <taxon>eudicotyledons</taxon>
        <taxon>Gunneridae</taxon>
        <taxon>Pentapetalae</taxon>
        <taxon>asterids</taxon>
        <taxon>campanulids</taxon>
        <taxon>Escalloniales</taxon>
        <taxon>Escalloniaceae</taxon>
        <taxon>Escallonia</taxon>
    </lineage>
</organism>
<dbReference type="PANTHER" id="PTHR47543:SF2">
    <property type="entry name" value="RNA POLYMERASE II TRANSCRIPTION FACTOR SIII SUBUNIT A"/>
    <property type="match status" value="1"/>
</dbReference>
<gene>
    <name evidence="1" type="ORF">RJ639_041737</name>
</gene>
<dbReference type="GO" id="GO:0006368">
    <property type="term" value="P:transcription elongation by RNA polymerase II"/>
    <property type="evidence" value="ECO:0007669"/>
    <property type="project" value="InterPro"/>
</dbReference>
<proteinExistence type="predicted"/>
<reference evidence="1" key="1">
    <citation type="submission" date="2022-12" db="EMBL/GenBank/DDBJ databases">
        <title>Draft genome assemblies for two species of Escallonia (Escalloniales).</title>
        <authorList>
            <person name="Chanderbali A."/>
            <person name="Dervinis C."/>
            <person name="Anghel I."/>
            <person name="Soltis D."/>
            <person name="Soltis P."/>
            <person name="Zapata F."/>
        </authorList>
    </citation>
    <scope>NUCLEOTIDE SEQUENCE</scope>
    <source>
        <strain evidence="1">UCBG64.0493</strain>
        <tissue evidence="1">Leaf</tissue>
    </source>
</reference>
<protein>
    <submittedName>
        <fullName evidence="1">Uncharacterized protein</fullName>
    </submittedName>
</protein>
<comment type="caution">
    <text evidence="1">The sequence shown here is derived from an EMBL/GenBank/DDBJ whole genome shotgun (WGS) entry which is preliminary data.</text>
</comment>
<evidence type="ECO:0000313" key="2">
    <source>
        <dbReference type="Proteomes" id="UP001188597"/>
    </source>
</evidence>
<dbReference type="AlphaFoldDB" id="A0AA88WFM8"/>
<dbReference type="Pfam" id="PF06881">
    <property type="entry name" value="Elongin_A"/>
    <property type="match status" value="1"/>
</dbReference>
<sequence>AELYTQRAIDNVQYLGDVGDTSVHLLECILPHCTAERLRDIENSTKGRDPSSVTNELWKKFYELTFGSQNTNLVVKRMREKKASRKWRKMYEAKLKDIE</sequence>